<feature type="transmembrane region" description="Helical" evidence="1">
    <location>
        <begin position="15"/>
        <end position="35"/>
    </location>
</feature>
<reference evidence="2" key="1">
    <citation type="submission" date="2021-01" db="EMBL/GenBank/DDBJ databases">
        <authorList>
            <person name="Kaushik A."/>
        </authorList>
    </citation>
    <scope>NUCLEOTIDE SEQUENCE</scope>
    <source>
        <strain evidence="2">AG1-1C</strain>
    </source>
</reference>
<comment type="caution">
    <text evidence="2">The sequence shown here is derived from an EMBL/GenBank/DDBJ whole genome shotgun (WGS) entry which is preliminary data.</text>
</comment>
<feature type="transmembrane region" description="Helical" evidence="1">
    <location>
        <begin position="78"/>
        <end position="97"/>
    </location>
</feature>
<gene>
    <name evidence="2" type="ORF">RDB_LOCUS65823</name>
</gene>
<evidence type="ECO:0000313" key="3">
    <source>
        <dbReference type="Proteomes" id="UP000663846"/>
    </source>
</evidence>
<keyword evidence="1" id="KW-0812">Transmembrane</keyword>
<proteinExistence type="predicted"/>
<dbReference type="EMBL" id="CAJMWS010000311">
    <property type="protein sequence ID" value="CAE6409432.1"/>
    <property type="molecule type" value="Genomic_DNA"/>
</dbReference>
<accession>A0A8H2WVH8</accession>
<sequence>MTTFVTVNSKYMQKLGLSISISSFLFTTFWCYWGLQLWQAPSTFGIPSGGENCTASAETVFVVFGHNVSVTNRHLRGFALSMFAIGIINALVSLCYSTEWLVKYVFRGVSIFKDNALKGYVRYLRRTKGKHMARFGGLAGMIYMIVTTEQIVDRNNVRDQLEDCTYSQTVALIMLGQQLLD</sequence>
<keyword evidence="1" id="KW-0472">Membrane</keyword>
<evidence type="ECO:0000313" key="2">
    <source>
        <dbReference type="EMBL" id="CAE6409432.1"/>
    </source>
</evidence>
<organism evidence="2 3">
    <name type="scientific">Rhizoctonia solani</name>
    <dbReference type="NCBI Taxonomy" id="456999"/>
    <lineage>
        <taxon>Eukaryota</taxon>
        <taxon>Fungi</taxon>
        <taxon>Dikarya</taxon>
        <taxon>Basidiomycota</taxon>
        <taxon>Agaricomycotina</taxon>
        <taxon>Agaricomycetes</taxon>
        <taxon>Cantharellales</taxon>
        <taxon>Ceratobasidiaceae</taxon>
        <taxon>Rhizoctonia</taxon>
    </lineage>
</organism>
<feature type="transmembrane region" description="Helical" evidence="1">
    <location>
        <begin position="132"/>
        <end position="152"/>
    </location>
</feature>
<dbReference type="Proteomes" id="UP000663846">
    <property type="component" value="Unassembled WGS sequence"/>
</dbReference>
<keyword evidence="1" id="KW-1133">Transmembrane helix</keyword>
<protein>
    <submittedName>
        <fullName evidence="2">Uncharacterized protein</fullName>
    </submittedName>
</protein>
<evidence type="ECO:0000256" key="1">
    <source>
        <dbReference type="SAM" id="Phobius"/>
    </source>
</evidence>
<dbReference type="AlphaFoldDB" id="A0A8H2WVH8"/>
<name>A0A8H2WVH8_9AGAM</name>